<evidence type="ECO:0000259" key="5">
    <source>
        <dbReference type="PROSITE" id="PS50893"/>
    </source>
</evidence>
<evidence type="ECO:0000256" key="2">
    <source>
        <dbReference type="ARBA" id="ARBA00022448"/>
    </source>
</evidence>
<comment type="similarity">
    <text evidence="1">Belongs to the ABC transporter superfamily.</text>
</comment>
<reference evidence="6" key="1">
    <citation type="submission" date="2021-04" db="EMBL/GenBank/DDBJ databases">
        <title>Genome based classification of Actinospica acidithermotolerans sp. nov., an actinobacterium isolated from an Indonesian hot spring.</title>
        <authorList>
            <person name="Kusuma A.B."/>
            <person name="Putra K.E."/>
            <person name="Nafisah S."/>
            <person name="Loh J."/>
            <person name="Nouioui I."/>
            <person name="Goodfellow M."/>
        </authorList>
    </citation>
    <scope>NUCLEOTIDE SEQUENCE</scope>
    <source>
        <strain evidence="6">CSCA 57</strain>
    </source>
</reference>
<accession>A0A941EKW3</accession>
<dbReference type="Proteomes" id="UP000675781">
    <property type="component" value="Unassembled WGS sequence"/>
</dbReference>
<evidence type="ECO:0000256" key="3">
    <source>
        <dbReference type="ARBA" id="ARBA00022741"/>
    </source>
</evidence>
<sequence>MSGPPVALARELSKSFGRTRALDGCTLEIPAEGIVGLLGQNGAGKTTLMRVLAGLVRPDAGSATVCGHRPGTTAAARRIGVTIEGPAFYPWLNARRNLLAAHRSWGRDLDRGAIESALRRTGIEEIAGRRAGTYSQGQRQRLALAVAIAHEPDLLILDEPGNGLDPDGIADLRALLLAERERGATVLISSHLLAELEGFCDTVVMMHRGRVLGSRPVRQPDHERSFVVELASADVGAAAAAFERSGHRVSGGGGTRLHVEIDSGQAVVRVLSTAGIAPESVAPRRESLEAFYFASLKEAGE</sequence>
<dbReference type="Gene3D" id="3.40.50.300">
    <property type="entry name" value="P-loop containing nucleotide triphosphate hydrolases"/>
    <property type="match status" value="1"/>
</dbReference>
<evidence type="ECO:0000313" key="6">
    <source>
        <dbReference type="EMBL" id="MBR7832233.1"/>
    </source>
</evidence>
<dbReference type="InterPro" id="IPR027417">
    <property type="entry name" value="P-loop_NTPase"/>
</dbReference>
<dbReference type="EMBL" id="JAGSOG010000008">
    <property type="protein sequence ID" value="MBR7832233.1"/>
    <property type="molecule type" value="Genomic_DNA"/>
</dbReference>
<dbReference type="PROSITE" id="PS00211">
    <property type="entry name" value="ABC_TRANSPORTER_1"/>
    <property type="match status" value="1"/>
</dbReference>
<evidence type="ECO:0000256" key="1">
    <source>
        <dbReference type="ARBA" id="ARBA00005417"/>
    </source>
</evidence>
<dbReference type="PROSITE" id="PS50893">
    <property type="entry name" value="ABC_TRANSPORTER_2"/>
    <property type="match status" value="1"/>
</dbReference>
<dbReference type="PANTHER" id="PTHR43335:SF4">
    <property type="entry name" value="ABC TRANSPORTER, ATP-BINDING PROTEIN"/>
    <property type="match status" value="1"/>
</dbReference>
<dbReference type="Pfam" id="PF00005">
    <property type="entry name" value="ABC_tran"/>
    <property type="match status" value="1"/>
</dbReference>
<organism evidence="6 7">
    <name type="scientific">Actinospica durhamensis</name>
    <dbReference type="NCBI Taxonomy" id="1508375"/>
    <lineage>
        <taxon>Bacteria</taxon>
        <taxon>Bacillati</taxon>
        <taxon>Actinomycetota</taxon>
        <taxon>Actinomycetes</taxon>
        <taxon>Catenulisporales</taxon>
        <taxon>Actinospicaceae</taxon>
        <taxon>Actinospica</taxon>
    </lineage>
</organism>
<protein>
    <submittedName>
        <fullName evidence="6">ATP-binding cassette domain-containing protein</fullName>
    </submittedName>
</protein>
<dbReference type="InterPro" id="IPR017871">
    <property type="entry name" value="ABC_transporter-like_CS"/>
</dbReference>
<keyword evidence="3" id="KW-0547">Nucleotide-binding</keyword>
<feature type="domain" description="ABC transporter" evidence="5">
    <location>
        <begin position="7"/>
        <end position="233"/>
    </location>
</feature>
<gene>
    <name evidence="6" type="ORF">KDL01_03125</name>
</gene>
<evidence type="ECO:0000313" key="7">
    <source>
        <dbReference type="Proteomes" id="UP000675781"/>
    </source>
</evidence>
<proteinExistence type="inferred from homology"/>
<dbReference type="GO" id="GO:0005524">
    <property type="term" value="F:ATP binding"/>
    <property type="evidence" value="ECO:0007669"/>
    <property type="project" value="UniProtKB-KW"/>
</dbReference>
<keyword evidence="2" id="KW-0813">Transport</keyword>
<dbReference type="GO" id="GO:0016887">
    <property type="term" value="F:ATP hydrolysis activity"/>
    <property type="evidence" value="ECO:0007669"/>
    <property type="project" value="InterPro"/>
</dbReference>
<dbReference type="RefSeq" id="WP_212526770.1">
    <property type="nucleotide sequence ID" value="NZ_JAGSOG010000008.1"/>
</dbReference>
<dbReference type="AlphaFoldDB" id="A0A941EKW3"/>
<keyword evidence="7" id="KW-1185">Reference proteome</keyword>
<name>A0A941EKW3_9ACTN</name>
<dbReference type="PANTHER" id="PTHR43335">
    <property type="entry name" value="ABC TRANSPORTER, ATP-BINDING PROTEIN"/>
    <property type="match status" value="1"/>
</dbReference>
<dbReference type="SMART" id="SM00382">
    <property type="entry name" value="AAA"/>
    <property type="match status" value="1"/>
</dbReference>
<dbReference type="InterPro" id="IPR003593">
    <property type="entry name" value="AAA+_ATPase"/>
</dbReference>
<dbReference type="InterPro" id="IPR003439">
    <property type="entry name" value="ABC_transporter-like_ATP-bd"/>
</dbReference>
<comment type="caution">
    <text evidence="6">The sequence shown here is derived from an EMBL/GenBank/DDBJ whole genome shotgun (WGS) entry which is preliminary data.</text>
</comment>
<dbReference type="SUPFAM" id="SSF52540">
    <property type="entry name" value="P-loop containing nucleoside triphosphate hydrolases"/>
    <property type="match status" value="1"/>
</dbReference>
<keyword evidence="4 6" id="KW-0067">ATP-binding</keyword>
<evidence type="ECO:0000256" key="4">
    <source>
        <dbReference type="ARBA" id="ARBA00022840"/>
    </source>
</evidence>